<organism evidence="2 3">
    <name type="scientific">Massilia aerilata</name>
    <dbReference type="NCBI Taxonomy" id="453817"/>
    <lineage>
        <taxon>Bacteria</taxon>
        <taxon>Pseudomonadati</taxon>
        <taxon>Pseudomonadota</taxon>
        <taxon>Betaproteobacteria</taxon>
        <taxon>Burkholderiales</taxon>
        <taxon>Oxalobacteraceae</taxon>
        <taxon>Telluria group</taxon>
        <taxon>Massilia</taxon>
    </lineage>
</organism>
<keyword evidence="3" id="KW-1185">Reference proteome</keyword>
<dbReference type="RefSeq" id="WP_379771196.1">
    <property type="nucleotide sequence ID" value="NZ_JBHSMZ010000007.1"/>
</dbReference>
<dbReference type="Pfam" id="PF14027">
    <property type="entry name" value="Questin_oxidase"/>
    <property type="match status" value="1"/>
</dbReference>
<evidence type="ECO:0000313" key="2">
    <source>
        <dbReference type="EMBL" id="MFC5549327.1"/>
    </source>
</evidence>
<evidence type="ECO:0000313" key="3">
    <source>
        <dbReference type="Proteomes" id="UP001596086"/>
    </source>
</evidence>
<reference evidence="3" key="1">
    <citation type="journal article" date="2019" name="Int. J. Syst. Evol. Microbiol.">
        <title>The Global Catalogue of Microorganisms (GCM) 10K type strain sequencing project: providing services to taxonomists for standard genome sequencing and annotation.</title>
        <authorList>
            <consortium name="The Broad Institute Genomics Platform"/>
            <consortium name="The Broad Institute Genome Sequencing Center for Infectious Disease"/>
            <person name="Wu L."/>
            <person name="Ma J."/>
        </authorList>
    </citation>
    <scope>NUCLEOTIDE SEQUENCE [LARGE SCALE GENOMIC DNA]</scope>
    <source>
        <strain evidence="3">CGMCC 4.5798</strain>
    </source>
</reference>
<dbReference type="EMBL" id="JBHSMZ010000007">
    <property type="protein sequence ID" value="MFC5549327.1"/>
    <property type="molecule type" value="Genomic_DNA"/>
</dbReference>
<keyword evidence="1" id="KW-0560">Oxidoreductase</keyword>
<comment type="caution">
    <text evidence="2">The sequence shown here is derived from an EMBL/GenBank/DDBJ whole genome shotgun (WGS) entry which is preliminary data.</text>
</comment>
<evidence type="ECO:0000256" key="1">
    <source>
        <dbReference type="ARBA" id="ARBA00023002"/>
    </source>
</evidence>
<dbReference type="InterPro" id="IPR025337">
    <property type="entry name" value="Questin_oxidase-like"/>
</dbReference>
<protein>
    <submittedName>
        <fullName evidence="2">Questin oxidase family protein</fullName>
    </submittedName>
</protein>
<dbReference type="Proteomes" id="UP001596086">
    <property type="component" value="Unassembled WGS sequence"/>
</dbReference>
<gene>
    <name evidence="2" type="ORF">ACFPO9_12485</name>
</gene>
<dbReference type="PANTHER" id="PTHR35870">
    <property type="entry name" value="PROTEIN, PUTATIVE (AFU_ORTHOLOGUE AFUA_5G03330)-RELATED"/>
    <property type="match status" value="1"/>
</dbReference>
<accession>A0ABW0RX25</accession>
<sequence length="328" mass="35637">MSTMSDACRALLLQSLSHGPLYGNRLANHLPMALLALDRLGADAGAMRRFADGYAGKLLPAAASASELDPHDYLGSSGDYPRFVAFFRDRIREAGVDAVLHDWVPVLMPGLAASAFHALIRLAYAIEGGLEDEIALSLAYWASEYAALPLPLDPGEGTLEQIAARLRSKVVDHVFKPGIIIDRMIEIAWDPALGGPPVQPAAAPALHEIARFALKAYAGREDFTLLHIVTGCHAFRIVQPYANDKALARRYLWQAALAAWLTVVILPAGRKKAEEQVGALGEQDIAARAILSSDDHVIKLCHSALCEYREYGDPGYLRIATRKLKLDV</sequence>
<proteinExistence type="predicted"/>
<dbReference type="PANTHER" id="PTHR35870:SF1">
    <property type="entry name" value="PROTEIN, PUTATIVE (AFU_ORTHOLOGUE AFUA_5G03330)-RELATED"/>
    <property type="match status" value="1"/>
</dbReference>
<name>A0ABW0RX25_9BURK</name>